<keyword evidence="6" id="KW-1185">Reference proteome</keyword>
<feature type="repeat" description="WD" evidence="3">
    <location>
        <begin position="305"/>
        <end position="346"/>
    </location>
</feature>
<dbReference type="OrthoDB" id="6262491at2759"/>
<dbReference type="InterPro" id="IPR020472">
    <property type="entry name" value="WD40_PAC1"/>
</dbReference>
<name>A0A9W8JN87_9AGAR</name>
<dbReference type="InterPro" id="IPR015943">
    <property type="entry name" value="WD40/YVTN_repeat-like_dom_sf"/>
</dbReference>
<feature type="non-terminal residue" evidence="5">
    <location>
        <position position="409"/>
    </location>
</feature>
<dbReference type="InterPro" id="IPR001680">
    <property type="entry name" value="WD40_rpt"/>
</dbReference>
<dbReference type="SMART" id="SM00320">
    <property type="entry name" value="WD40"/>
    <property type="match status" value="3"/>
</dbReference>
<feature type="region of interest" description="Disordered" evidence="4">
    <location>
        <begin position="36"/>
        <end position="98"/>
    </location>
</feature>
<keyword evidence="2" id="KW-0677">Repeat</keyword>
<feature type="compositionally biased region" description="Low complexity" evidence="4">
    <location>
        <begin position="36"/>
        <end position="51"/>
    </location>
</feature>
<evidence type="ECO:0000313" key="6">
    <source>
        <dbReference type="Proteomes" id="UP001140091"/>
    </source>
</evidence>
<evidence type="ECO:0000313" key="5">
    <source>
        <dbReference type="EMBL" id="KAJ2933910.1"/>
    </source>
</evidence>
<dbReference type="PANTHER" id="PTHR44019:SF8">
    <property type="entry name" value="POC1 CENTRIOLAR PROTEIN HOMOLOG"/>
    <property type="match status" value="1"/>
</dbReference>
<dbReference type="PROSITE" id="PS00678">
    <property type="entry name" value="WD_REPEATS_1"/>
    <property type="match status" value="2"/>
</dbReference>
<dbReference type="SUPFAM" id="SSF50998">
    <property type="entry name" value="Quinoprotein alcohol dehydrogenase-like"/>
    <property type="match status" value="1"/>
</dbReference>
<keyword evidence="1 3" id="KW-0853">WD repeat</keyword>
<dbReference type="InterPro" id="IPR019775">
    <property type="entry name" value="WD40_repeat_CS"/>
</dbReference>
<reference evidence="5" key="1">
    <citation type="submission" date="2022-06" db="EMBL/GenBank/DDBJ databases">
        <title>Genome Sequence of Candolleomyces eurysporus.</title>
        <authorList>
            <person name="Buettner E."/>
        </authorList>
    </citation>
    <scope>NUCLEOTIDE SEQUENCE</scope>
    <source>
        <strain evidence="5">VTCC 930004</strain>
    </source>
</reference>
<dbReference type="PROSITE" id="PS50082">
    <property type="entry name" value="WD_REPEATS_2"/>
    <property type="match status" value="3"/>
</dbReference>
<comment type="caution">
    <text evidence="5">The sequence shown here is derived from an EMBL/GenBank/DDBJ whole genome shotgun (WGS) entry which is preliminary data.</text>
</comment>
<proteinExistence type="predicted"/>
<dbReference type="InterPro" id="IPR050505">
    <property type="entry name" value="WDR55/POC1"/>
</dbReference>
<feature type="repeat" description="WD" evidence="3">
    <location>
        <begin position="251"/>
        <end position="277"/>
    </location>
</feature>
<dbReference type="Gene3D" id="2.130.10.10">
    <property type="entry name" value="YVTN repeat-like/Quinoprotein amine dehydrogenase"/>
    <property type="match status" value="1"/>
</dbReference>
<feature type="repeat" description="WD" evidence="3">
    <location>
        <begin position="355"/>
        <end position="387"/>
    </location>
</feature>
<accession>A0A9W8JN87</accession>
<dbReference type="AlphaFoldDB" id="A0A9W8JN87"/>
<evidence type="ECO:0000256" key="3">
    <source>
        <dbReference type="PROSITE-ProRule" id="PRU00221"/>
    </source>
</evidence>
<dbReference type="PANTHER" id="PTHR44019">
    <property type="entry name" value="WD REPEAT-CONTAINING PROTEIN 55"/>
    <property type="match status" value="1"/>
</dbReference>
<evidence type="ECO:0000256" key="4">
    <source>
        <dbReference type="SAM" id="MobiDB-lite"/>
    </source>
</evidence>
<evidence type="ECO:0000256" key="2">
    <source>
        <dbReference type="ARBA" id="ARBA00022737"/>
    </source>
</evidence>
<dbReference type="Pfam" id="PF00400">
    <property type="entry name" value="WD40"/>
    <property type="match status" value="3"/>
</dbReference>
<evidence type="ECO:0000256" key="1">
    <source>
        <dbReference type="ARBA" id="ARBA00022574"/>
    </source>
</evidence>
<dbReference type="PRINTS" id="PR00320">
    <property type="entry name" value="GPROTEINBRPT"/>
</dbReference>
<dbReference type="PROSITE" id="PS50294">
    <property type="entry name" value="WD_REPEATS_REGION"/>
    <property type="match status" value="1"/>
</dbReference>
<evidence type="ECO:0008006" key="7">
    <source>
        <dbReference type="Google" id="ProtNLM"/>
    </source>
</evidence>
<dbReference type="Proteomes" id="UP001140091">
    <property type="component" value="Unassembled WGS sequence"/>
</dbReference>
<protein>
    <recommendedName>
        <fullName evidence="7">WD40 repeat-like protein</fullName>
    </recommendedName>
</protein>
<dbReference type="EMBL" id="JANBPK010000730">
    <property type="protein sequence ID" value="KAJ2933910.1"/>
    <property type="molecule type" value="Genomic_DNA"/>
</dbReference>
<dbReference type="InterPro" id="IPR011047">
    <property type="entry name" value="Quinoprotein_ADH-like_sf"/>
</dbReference>
<sequence length="409" mass="45770">MLHRPLHRGAGREIREGQKIHCSVLLGENYKTATTDAKTAPTDAATDAAKTVPPYKPKARIPAEWVTSKGRPADGQPEDGQPADGQPADGRPEDGRSMPFDSVDWISHLMTNDRELSRLSFDSDNIRARVKHATQPDDVIKSLEKLDSGDIIVESEKAKVQTMYDQVVYAVTMERFKDNSDAQYSIVQHGMALLPKKDTSQLELVESSQSRRVLEGLLKDNSESSLVEEFIAKFIHPFYLRKLTSVDWHQVRSVAVSPNGKIVCGTSDEKIRVWDVRGELEELKGNKTTRTWDATAKEHWYSRRPERHTEPVVSVAISPDGKRVVSATRDKTIRIWNTETGGRLRAIKVPGVALSVAISHDSKYVVAGCEDKMVRIWNAETGRLEAMRGHTDRDDMHLGPENETSGEKN</sequence>
<gene>
    <name evidence="5" type="ORF">H1R20_g3136</name>
</gene>
<feature type="region of interest" description="Disordered" evidence="4">
    <location>
        <begin position="388"/>
        <end position="409"/>
    </location>
</feature>
<organism evidence="5 6">
    <name type="scientific">Candolleomyces eurysporus</name>
    <dbReference type="NCBI Taxonomy" id="2828524"/>
    <lineage>
        <taxon>Eukaryota</taxon>
        <taxon>Fungi</taxon>
        <taxon>Dikarya</taxon>
        <taxon>Basidiomycota</taxon>
        <taxon>Agaricomycotina</taxon>
        <taxon>Agaricomycetes</taxon>
        <taxon>Agaricomycetidae</taxon>
        <taxon>Agaricales</taxon>
        <taxon>Agaricineae</taxon>
        <taxon>Psathyrellaceae</taxon>
        <taxon>Candolleomyces</taxon>
    </lineage>
</organism>